<protein>
    <recommendedName>
        <fullName evidence="3">histidine kinase</fullName>
        <ecNumber evidence="3">2.7.13.3</ecNumber>
    </recommendedName>
</protein>
<keyword evidence="12" id="KW-0902">Two-component regulatory system</keyword>
<evidence type="ECO:0000256" key="13">
    <source>
        <dbReference type="ARBA" id="ARBA00023136"/>
    </source>
</evidence>
<evidence type="ECO:0000256" key="6">
    <source>
        <dbReference type="ARBA" id="ARBA00022679"/>
    </source>
</evidence>
<dbReference type="SUPFAM" id="SSF55874">
    <property type="entry name" value="ATPase domain of HSP90 chaperone/DNA topoisomerase II/histidine kinase"/>
    <property type="match status" value="1"/>
</dbReference>
<evidence type="ECO:0000256" key="12">
    <source>
        <dbReference type="ARBA" id="ARBA00023012"/>
    </source>
</evidence>
<dbReference type="Pfam" id="PF00672">
    <property type="entry name" value="HAMP"/>
    <property type="match status" value="1"/>
</dbReference>
<keyword evidence="9 17" id="KW-0418">Kinase</keyword>
<dbReference type="PROSITE" id="PS50109">
    <property type="entry name" value="HIS_KIN"/>
    <property type="match status" value="1"/>
</dbReference>
<feature type="domain" description="HAMP" evidence="16">
    <location>
        <begin position="190"/>
        <end position="244"/>
    </location>
</feature>
<dbReference type="SUPFAM" id="SSF47384">
    <property type="entry name" value="Homodimeric domain of signal transducing histidine kinase"/>
    <property type="match status" value="1"/>
</dbReference>
<evidence type="ECO:0000256" key="9">
    <source>
        <dbReference type="ARBA" id="ARBA00022777"/>
    </source>
</evidence>
<evidence type="ECO:0000259" key="15">
    <source>
        <dbReference type="PROSITE" id="PS50109"/>
    </source>
</evidence>
<dbReference type="CDD" id="cd00075">
    <property type="entry name" value="HATPase"/>
    <property type="match status" value="1"/>
</dbReference>
<dbReference type="PRINTS" id="PR00344">
    <property type="entry name" value="BCTRLSENSOR"/>
</dbReference>
<evidence type="ECO:0000256" key="1">
    <source>
        <dbReference type="ARBA" id="ARBA00000085"/>
    </source>
</evidence>
<keyword evidence="18" id="KW-1185">Reference proteome</keyword>
<dbReference type="PANTHER" id="PTHR44936">
    <property type="entry name" value="SENSOR PROTEIN CREC"/>
    <property type="match status" value="1"/>
</dbReference>
<evidence type="ECO:0000256" key="7">
    <source>
        <dbReference type="ARBA" id="ARBA00022692"/>
    </source>
</evidence>
<evidence type="ECO:0000256" key="11">
    <source>
        <dbReference type="ARBA" id="ARBA00022989"/>
    </source>
</evidence>
<dbReference type="RefSeq" id="WP_168026955.1">
    <property type="nucleotide sequence ID" value="NZ_JAAVNE010000001.1"/>
</dbReference>
<gene>
    <name evidence="17" type="ORF">HEQ75_00540</name>
</gene>
<evidence type="ECO:0000256" key="2">
    <source>
        <dbReference type="ARBA" id="ARBA00004429"/>
    </source>
</evidence>
<keyword evidence="8" id="KW-0547">Nucleotide-binding</keyword>
<dbReference type="Proteomes" id="UP000787635">
    <property type="component" value="Unassembled WGS sequence"/>
</dbReference>
<feature type="domain" description="Histidine kinase" evidence="15">
    <location>
        <begin position="252"/>
        <end position="449"/>
    </location>
</feature>
<dbReference type="PROSITE" id="PS50885">
    <property type="entry name" value="HAMP"/>
    <property type="match status" value="1"/>
</dbReference>
<dbReference type="GO" id="GO:0016301">
    <property type="term" value="F:kinase activity"/>
    <property type="evidence" value="ECO:0007669"/>
    <property type="project" value="UniProtKB-KW"/>
</dbReference>
<keyword evidence="11 14" id="KW-1133">Transmembrane helix</keyword>
<keyword evidence="4" id="KW-0997">Cell inner membrane</keyword>
<comment type="subcellular location">
    <subcellularLocation>
        <location evidence="2">Cell inner membrane</location>
        <topology evidence="2">Multi-pass membrane protein</topology>
    </subcellularLocation>
</comment>
<dbReference type="Gene3D" id="1.10.287.130">
    <property type="match status" value="1"/>
</dbReference>
<feature type="transmembrane region" description="Helical" evidence="14">
    <location>
        <begin position="17"/>
        <end position="39"/>
    </location>
</feature>
<evidence type="ECO:0000256" key="3">
    <source>
        <dbReference type="ARBA" id="ARBA00012438"/>
    </source>
</evidence>
<keyword evidence="13 14" id="KW-0472">Membrane</keyword>
<dbReference type="SMART" id="SM00304">
    <property type="entry name" value="HAMP"/>
    <property type="match status" value="1"/>
</dbReference>
<dbReference type="EMBL" id="JAAVNE010000001">
    <property type="protein sequence ID" value="NKC29331.1"/>
    <property type="molecule type" value="Genomic_DNA"/>
</dbReference>
<dbReference type="EC" id="2.7.13.3" evidence="3"/>
<keyword evidence="10" id="KW-0067">ATP-binding</keyword>
<dbReference type="InterPro" id="IPR036097">
    <property type="entry name" value="HisK_dim/P_sf"/>
</dbReference>
<keyword evidence="7 14" id="KW-0812">Transmembrane</keyword>
<evidence type="ECO:0000256" key="10">
    <source>
        <dbReference type="ARBA" id="ARBA00022840"/>
    </source>
</evidence>
<keyword evidence="5" id="KW-0597">Phosphoprotein</keyword>
<organism evidence="17 18">
    <name type="scientific">Falsiroseomonas selenitidurans</name>
    <dbReference type="NCBI Taxonomy" id="2716335"/>
    <lineage>
        <taxon>Bacteria</taxon>
        <taxon>Pseudomonadati</taxon>
        <taxon>Pseudomonadota</taxon>
        <taxon>Alphaproteobacteria</taxon>
        <taxon>Acetobacterales</taxon>
        <taxon>Roseomonadaceae</taxon>
        <taxon>Falsiroseomonas</taxon>
    </lineage>
</organism>
<evidence type="ECO:0000256" key="4">
    <source>
        <dbReference type="ARBA" id="ARBA00022519"/>
    </source>
</evidence>
<evidence type="ECO:0000259" key="16">
    <source>
        <dbReference type="PROSITE" id="PS50885"/>
    </source>
</evidence>
<keyword evidence="6" id="KW-0808">Transferase</keyword>
<evidence type="ECO:0000256" key="5">
    <source>
        <dbReference type="ARBA" id="ARBA00022553"/>
    </source>
</evidence>
<dbReference type="PANTHER" id="PTHR44936:SF5">
    <property type="entry name" value="SENSOR HISTIDINE KINASE ENVZ"/>
    <property type="match status" value="1"/>
</dbReference>
<sequence>MRAALARLAPRSTARQVALVVGAVALLSNLLLLGAWRWLDPAGLLPGPVRQLESEVVVTLRGLLGAAPEDRPALRRAAARQGFDLLPLAEAPAGDPPHSPIGQGLERALLREGLVRRAGFAAEPPGRPWGGSAEPPPLQLWLELADGSLLRFGISGARLAEARPSPLLPSTSFLLLVGLPLVLVPLWAARRVTGPLTRLARMAESVGLEGRADAPVLPETGTTEVRQVAAAINRLLERLRRDLEERRRLLAGISHDLRTPLTRLHLRVDAMPPDALRARLMLDVRAMELLVESALGLLETELRPEAAERLDLAVLAETVCDGFADAGLDVRFEGPPHCAVLGQPRGLERALANLVDNAVKHAGGARLLLSVRPGQISLAVEDDGPGMAEAELPLATRPFQRGAAGRGAQGNGLGLAIVAGVARAHGGQLRLANRQPRGFRAELLLPELDAGSAA</sequence>
<dbReference type="InterPro" id="IPR003594">
    <property type="entry name" value="HATPase_dom"/>
</dbReference>
<dbReference type="Pfam" id="PF02518">
    <property type="entry name" value="HATPase_c"/>
    <property type="match status" value="1"/>
</dbReference>
<evidence type="ECO:0000313" key="17">
    <source>
        <dbReference type="EMBL" id="NKC29331.1"/>
    </source>
</evidence>
<dbReference type="SMART" id="SM00387">
    <property type="entry name" value="HATPase_c"/>
    <property type="match status" value="1"/>
</dbReference>
<dbReference type="InterPro" id="IPR003660">
    <property type="entry name" value="HAMP_dom"/>
</dbReference>
<dbReference type="InterPro" id="IPR004358">
    <property type="entry name" value="Sig_transdc_His_kin-like_C"/>
</dbReference>
<dbReference type="Gene3D" id="3.30.565.10">
    <property type="entry name" value="Histidine kinase-like ATPase, C-terminal domain"/>
    <property type="match status" value="1"/>
</dbReference>
<accession>A0ABX1DWQ8</accession>
<dbReference type="InterPro" id="IPR036890">
    <property type="entry name" value="HATPase_C_sf"/>
</dbReference>
<comment type="catalytic activity">
    <reaction evidence="1">
        <text>ATP + protein L-histidine = ADP + protein N-phospho-L-histidine.</text>
        <dbReference type="EC" id="2.7.13.3"/>
    </reaction>
</comment>
<dbReference type="InterPro" id="IPR005467">
    <property type="entry name" value="His_kinase_dom"/>
</dbReference>
<dbReference type="InterPro" id="IPR050980">
    <property type="entry name" value="2C_sensor_his_kinase"/>
</dbReference>
<evidence type="ECO:0000313" key="18">
    <source>
        <dbReference type="Proteomes" id="UP000787635"/>
    </source>
</evidence>
<proteinExistence type="predicted"/>
<keyword evidence="4" id="KW-1003">Cell membrane</keyword>
<name>A0ABX1DWQ8_9PROT</name>
<evidence type="ECO:0000256" key="8">
    <source>
        <dbReference type="ARBA" id="ARBA00022741"/>
    </source>
</evidence>
<comment type="caution">
    <text evidence="17">The sequence shown here is derived from an EMBL/GenBank/DDBJ whole genome shotgun (WGS) entry which is preliminary data.</text>
</comment>
<evidence type="ECO:0000256" key="14">
    <source>
        <dbReference type="SAM" id="Phobius"/>
    </source>
</evidence>
<reference evidence="17 18" key="1">
    <citation type="submission" date="2020-03" db="EMBL/GenBank/DDBJ databases">
        <title>Roseomonas selenitidurans sp. nov. isolated from urban soil.</title>
        <authorList>
            <person name="Liu H."/>
        </authorList>
    </citation>
    <scope>NUCLEOTIDE SEQUENCE [LARGE SCALE GENOMIC DNA]</scope>
    <source>
        <strain evidence="17 18">BU-1</strain>
    </source>
</reference>